<organism evidence="8 9">
    <name type="scientific">Rhizodiscina lignyota</name>
    <dbReference type="NCBI Taxonomy" id="1504668"/>
    <lineage>
        <taxon>Eukaryota</taxon>
        <taxon>Fungi</taxon>
        <taxon>Dikarya</taxon>
        <taxon>Ascomycota</taxon>
        <taxon>Pezizomycotina</taxon>
        <taxon>Dothideomycetes</taxon>
        <taxon>Pleosporomycetidae</taxon>
        <taxon>Aulographales</taxon>
        <taxon>Rhizodiscinaceae</taxon>
        <taxon>Rhizodiscina</taxon>
    </lineage>
</organism>
<dbReference type="Proteomes" id="UP000799772">
    <property type="component" value="Unassembled WGS sequence"/>
</dbReference>
<feature type="domain" description="PAP-associated" evidence="6">
    <location>
        <begin position="531"/>
        <end position="589"/>
    </location>
</feature>
<proteinExistence type="inferred from homology"/>
<evidence type="ECO:0000259" key="6">
    <source>
        <dbReference type="Pfam" id="PF03828"/>
    </source>
</evidence>
<dbReference type="InterPro" id="IPR043519">
    <property type="entry name" value="NT_sf"/>
</dbReference>
<keyword evidence="3" id="KW-0479">Metal-binding</keyword>
<evidence type="ECO:0000256" key="2">
    <source>
        <dbReference type="ARBA" id="ARBA00012388"/>
    </source>
</evidence>
<evidence type="ECO:0000256" key="5">
    <source>
        <dbReference type="SAM" id="MobiDB-lite"/>
    </source>
</evidence>
<dbReference type="GO" id="GO:0031499">
    <property type="term" value="C:TRAMP complex"/>
    <property type="evidence" value="ECO:0007669"/>
    <property type="project" value="TreeGrafter"/>
</dbReference>
<dbReference type="SUPFAM" id="SSF81631">
    <property type="entry name" value="PAP/OAS1 substrate-binding domain"/>
    <property type="match status" value="1"/>
</dbReference>
<dbReference type="AlphaFoldDB" id="A0A9P4ICM6"/>
<reference evidence="8" key="1">
    <citation type="journal article" date="2020" name="Stud. Mycol.">
        <title>101 Dothideomycetes genomes: a test case for predicting lifestyles and emergence of pathogens.</title>
        <authorList>
            <person name="Haridas S."/>
            <person name="Albert R."/>
            <person name="Binder M."/>
            <person name="Bloem J."/>
            <person name="Labutti K."/>
            <person name="Salamov A."/>
            <person name="Andreopoulos B."/>
            <person name="Baker S."/>
            <person name="Barry K."/>
            <person name="Bills G."/>
            <person name="Bluhm B."/>
            <person name="Cannon C."/>
            <person name="Castanera R."/>
            <person name="Culley D."/>
            <person name="Daum C."/>
            <person name="Ezra D."/>
            <person name="Gonzalez J."/>
            <person name="Henrissat B."/>
            <person name="Kuo A."/>
            <person name="Liang C."/>
            <person name="Lipzen A."/>
            <person name="Lutzoni F."/>
            <person name="Magnuson J."/>
            <person name="Mondo S."/>
            <person name="Nolan M."/>
            <person name="Ohm R."/>
            <person name="Pangilinan J."/>
            <person name="Park H.-J."/>
            <person name="Ramirez L."/>
            <person name="Alfaro M."/>
            <person name="Sun H."/>
            <person name="Tritt A."/>
            <person name="Yoshinaga Y."/>
            <person name="Zwiers L.-H."/>
            <person name="Turgeon B."/>
            <person name="Goodwin S."/>
            <person name="Spatafora J."/>
            <person name="Crous P."/>
            <person name="Grigoriev I."/>
        </authorList>
    </citation>
    <scope>NUCLEOTIDE SEQUENCE</scope>
    <source>
        <strain evidence="8">CBS 133067</strain>
    </source>
</reference>
<dbReference type="Gene3D" id="3.30.460.10">
    <property type="entry name" value="Beta Polymerase, domain 2"/>
    <property type="match status" value="1"/>
</dbReference>
<feature type="compositionally biased region" description="Pro residues" evidence="5">
    <location>
        <begin position="270"/>
        <end position="280"/>
    </location>
</feature>
<dbReference type="InterPro" id="IPR045862">
    <property type="entry name" value="Trf4-like"/>
</dbReference>
<dbReference type="GO" id="GO:0031123">
    <property type="term" value="P:RNA 3'-end processing"/>
    <property type="evidence" value="ECO:0007669"/>
    <property type="project" value="TreeGrafter"/>
</dbReference>
<sequence>MFHFHGQASRGQGDGPYNDARVSSASSNGARNEEFNFRSNAQGTGFERSFPGPVPNHGIPTGPRRDRQMHRGGFKPRGASDRVILKARRETTPERLSGMQEGHTSFKALQDLSDSEAEMEIASDAGSGIDGVDGQPTAKRAQKVKPFTADELPKWSNPDPYTALPPPDESQGKKKDIVKLIQKAKITIEQEQQAASLAADNADFISFGLDEDDDLVTFGSMNESLGGFPGAAAPDVTHAQKFSHLDNLHPNRSMRSAATTLEYENDDTEIPPPPPMPPQPQVHMDRNKNKRKRKPEVTGQITEEWMGQLIENNTPWCRADYSESKQMTDWLHREIVDFYEYLKPQSFERDKRENLIDRISNSLQKRFPGGTLHSFGSFGSGIYLPTADMDLVFLSPVFSRYNQPAYTLKKGFLYQVRHWLIQEGIALSDAECILGAKVPIVKFTDKLSNIKVDISIENNTGLIANNTFRAWKEQFPAMPIIATLIKQFLHMRNLNEVFTGGLGGFSITCLVTSLLQHLPAAQSGSMRPEEHLGELLLDFFDFYGNRFDLNKVVISLNPPQYFPKVRIYPEDAQKKPDRLCILDPNRPANDISGGSSKAQLVMSLFSEAYAAILKRMTFLESRGIEGRKGASILGSVFAGDYSSFEHQRNLLANLPER</sequence>
<dbReference type="Pfam" id="PF22600">
    <property type="entry name" value="MTPAP-like_central"/>
    <property type="match status" value="1"/>
</dbReference>
<protein>
    <recommendedName>
        <fullName evidence="2">polynucleotide adenylyltransferase</fullName>
        <ecNumber evidence="2">2.7.7.19</ecNumber>
    </recommendedName>
</protein>
<dbReference type="GO" id="GO:1990817">
    <property type="term" value="F:poly(A) RNA polymerase activity"/>
    <property type="evidence" value="ECO:0007669"/>
    <property type="project" value="UniProtKB-EC"/>
</dbReference>
<dbReference type="EC" id="2.7.7.19" evidence="2"/>
<dbReference type="SUPFAM" id="SSF81301">
    <property type="entry name" value="Nucleotidyltransferase"/>
    <property type="match status" value="1"/>
</dbReference>
<dbReference type="GO" id="GO:0043634">
    <property type="term" value="P:polyadenylation-dependent ncRNA catabolic process"/>
    <property type="evidence" value="ECO:0007669"/>
    <property type="project" value="TreeGrafter"/>
</dbReference>
<accession>A0A9P4ICM6</accession>
<name>A0A9P4ICM6_9PEZI</name>
<dbReference type="GO" id="GO:0010605">
    <property type="term" value="P:negative regulation of macromolecule metabolic process"/>
    <property type="evidence" value="ECO:0007669"/>
    <property type="project" value="UniProtKB-ARBA"/>
</dbReference>
<keyword evidence="4" id="KW-0460">Magnesium</keyword>
<dbReference type="InterPro" id="IPR054708">
    <property type="entry name" value="MTPAP-like_central"/>
</dbReference>
<feature type="region of interest" description="Disordered" evidence="5">
    <location>
        <begin position="1"/>
        <end position="84"/>
    </location>
</feature>
<gene>
    <name evidence="8" type="ORF">NA57DRAFT_41631</name>
</gene>
<dbReference type="Pfam" id="PF03828">
    <property type="entry name" value="PAP_assoc"/>
    <property type="match status" value="1"/>
</dbReference>
<dbReference type="GO" id="GO:0046872">
    <property type="term" value="F:metal ion binding"/>
    <property type="evidence" value="ECO:0007669"/>
    <property type="project" value="UniProtKB-KW"/>
</dbReference>
<feature type="region of interest" description="Disordered" evidence="5">
    <location>
        <begin position="264"/>
        <end position="298"/>
    </location>
</feature>
<feature type="compositionally biased region" description="Polar residues" evidence="5">
    <location>
        <begin position="21"/>
        <end position="30"/>
    </location>
</feature>
<evidence type="ECO:0000256" key="4">
    <source>
        <dbReference type="ARBA" id="ARBA00022842"/>
    </source>
</evidence>
<comment type="caution">
    <text evidence="8">The sequence shown here is derived from an EMBL/GenBank/DDBJ whole genome shotgun (WGS) entry which is preliminary data.</text>
</comment>
<evidence type="ECO:0000313" key="8">
    <source>
        <dbReference type="EMBL" id="KAF2097237.1"/>
    </source>
</evidence>
<dbReference type="PANTHER" id="PTHR23092:SF15">
    <property type="entry name" value="INACTIVE NON-CANONICAL POLY(A) RNA POLYMERASE PROTEIN TRF4-2-RELATED"/>
    <property type="match status" value="1"/>
</dbReference>
<evidence type="ECO:0000256" key="1">
    <source>
        <dbReference type="ARBA" id="ARBA00008593"/>
    </source>
</evidence>
<dbReference type="EMBL" id="ML978128">
    <property type="protein sequence ID" value="KAF2097237.1"/>
    <property type="molecule type" value="Genomic_DNA"/>
</dbReference>
<evidence type="ECO:0000313" key="9">
    <source>
        <dbReference type="Proteomes" id="UP000799772"/>
    </source>
</evidence>
<dbReference type="InterPro" id="IPR002058">
    <property type="entry name" value="PAP_assoc"/>
</dbReference>
<dbReference type="CDD" id="cd05402">
    <property type="entry name" value="NT_PAP_TUTase"/>
    <property type="match status" value="1"/>
</dbReference>
<evidence type="ECO:0000259" key="7">
    <source>
        <dbReference type="Pfam" id="PF22600"/>
    </source>
</evidence>
<dbReference type="GO" id="GO:0003729">
    <property type="term" value="F:mRNA binding"/>
    <property type="evidence" value="ECO:0007669"/>
    <property type="project" value="TreeGrafter"/>
</dbReference>
<feature type="domain" description="Poly(A) RNA polymerase mitochondrial-like central palm" evidence="7">
    <location>
        <begin position="331"/>
        <end position="471"/>
    </location>
</feature>
<evidence type="ECO:0000256" key="3">
    <source>
        <dbReference type="ARBA" id="ARBA00022723"/>
    </source>
</evidence>
<keyword evidence="9" id="KW-1185">Reference proteome</keyword>
<dbReference type="Gene3D" id="1.10.1410.10">
    <property type="match status" value="1"/>
</dbReference>
<dbReference type="GO" id="GO:0005730">
    <property type="term" value="C:nucleolus"/>
    <property type="evidence" value="ECO:0007669"/>
    <property type="project" value="TreeGrafter"/>
</dbReference>
<dbReference type="PANTHER" id="PTHR23092">
    <property type="entry name" value="POLY(A) RNA POLYMERASE"/>
    <property type="match status" value="1"/>
</dbReference>
<dbReference type="OrthoDB" id="273917at2759"/>
<feature type="region of interest" description="Disordered" evidence="5">
    <location>
        <begin position="125"/>
        <end position="174"/>
    </location>
</feature>
<comment type="similarity">
    <text evidence="1">Belongs to the DNA polymerase type-B-like family.</text>
</comment>